<accession>A0ABD5RJY0</accession>
<evidence type="ECO:0000313" key="10">
    <source>
        <dbReference type="Proteomes" id="UP001596099"/>
    </source>
</evidence>
<comment type="similarity">
    <text evidence="2">Belongs to the PHP hydrolase family. HisK subfamily.</text>
</comment>
<dbReference type="PANTHER" id="PTHR21039:SF0">
    <property type="entry name" value="HISTIDINOL-PHOSPHATASE"/>
    <property type="match status" value="1"/>
</dbReference>
<evidence type="ECO:0000256" key="4">
    <source>
        <dbReference type="ARBA" id="ARBA00022605"/>
    </source>
</evidence>
<dbReference type="Proteomes" id="UP001596099">
    <property type="component" value="Unassembled WGS sequence"/>
</dbReference>
<evidence type="ECO:0000256" key="5">
    <source>
        <dbReference type="ARBA" id="ARBA00022801"/>
    </source>
</evidence>
<organism evidence="9 10">
    <name type="scientific">Halomarina salina</name>
    <dbReference type="NCBI Taxonomy" id="1872699"/>
    <lineage>
        <taxon>Archaea</taxon>
        <taxon>Methanobacteriati</taxon>
        <taxon>Methanobacteriota</taxon>
        <taxon>Stenosarchaea group</taxon>
        <taxon>Halobacteria</taxon>
        <taxon>Halobacteriales</taxon>
        <taxon>Natronomonadaceae</taxon>
        <taxon>Halomarina</taxon>
    </lineage>
</organism>
<dbReference type="GO" id="GO:0000105">
    <property type="term" value="P:L-histidine biosynthetic process"/>
    <property type="evidence" value="ECO:0007669"/>
    <property type="project" value="UniProtKB-KW"/>
</dbReference>
<dbReference type="InterPro" id="IPR016195">
    <property type="entry name" value="Pol/histidinol_Pase-like"/>
</dbReference>
<keyword evidence="10" id="KW-1185">Reference proteome</keyword>
<evidence type="ECO:0000256" key="6">
    <source>
        <dbReference type="ARBA" id="ARBA00023102"/>
    </source>
</evidence>
<feature type="domain" description="PHP" evidence="8">
    <location>
        <begin position="3"/>
        <end position="193"/>
    </location>
</feature>
<gene>
    <name evidence="9" type="ORF">ACFPYI_05375</name>
</gene>
<reference evidence="9 10" key="1">
    <citation type="journal article" date="2019" name="Int. J. Syst. Evol. Microbiol.">
        <title>The Global Catalogue of Microorganisms (GCM) 10K type strain sequencing project: providing services to taxonomists for standard genome sequencing and annotation.</title>
        <authorList>
            <consortium name="The Broad Institute Genomics Platform"/>
            <consortium name="The Broad Institute Genome Sequencing Center for Infectious Disease"/>
            <person name="Wu L."/>
            <person name="Ma J."/>
        </authorList>
    </citation>
    <scope>NUCLEOTIDE SEQUENCE [LARGE SCALE GENOMIC DNA]</scope>
    <source>
        <strain evidence="9 10">CGMCC 1.12543</strain>
    </source>
</reference>
<comment type="caution">
    <text evidence="9">The sequence shown here is derived from an EMBL/GenBank/DDBJ whole genome shotgun (WGS) entry which is preliminary data.</text>
</comment>
<evidence type="ECO:0000313" key="9">
    <source>
        <dbReference type="EMBL" id="MFC5970760.1"/>
    </source>
</evidence>
<dbReference type="RefSeq" id="WP_247413683.1">
    <property type="nucleotide sequence ID" value="NZ_JALLGW010000001.1"/>
</dbReference>
<dbReference type="InterPro" id="IPR004013">
    <property type="entry name" value="PHP_dom"/>
</dbReference>
<dbReference type="PANTHER" id="PTHR21039">
    <property type="entry name" value="HISTIDINOL PHOSPHATASE-RELATED"/>
    <property type="match status" value="1"/>
</dbReference>
<dbReference type="Gene3D" id="3.20.20.140">
    <property type="entry name" value="Metal-dependent hydrolases"/>
    <property type="match status" value="1"/>
</dbReference>
<sequence length="256" mass="29683">MHDYHVHSNYSDGTFLYHMCHAAEEAGLDGLGFADHCNVSTREPQRREKQMFGFNLDATYERRRAGIEAIRDKFGLRVYDAVEMDYLPDERDTIARFLDEANFDYAIGSVHTVDDRNVQTTGPFREMDEPERRAVVDAYYDALVSLVESELFEVAAHPDLLERTTPLRGFTTEDHYRRVAEAFADSRTVPEVNAGRVLRDYGELHPKTEFYEVLREYDVEFTLGTDSHRPDEIEPRADELDRFCAETELEPVELRV</sequence>
<dbReference type="AlphaFoldDB" id="A0ABD5RJY0"/>
<keyword evidence="4" id="KW-0028">Amino-acid biosynthesis</keyword>
<evidence type="ECO:0000256" key="3">
    <source>
        <dbReference type="ARBA" id="ARBA00013085"/>
    </source>
</evidence>
<keyword evidence="6" id="KW-0368">Histidine biosynthesis</keyword>
<dbReference type="GO" id="GO:0004401">
    <property type="term" value="F:histidinol-phosphatase activity"/>
    <property type="evidence" value="ECO:0007669"/>
    <property type="project" value="UniProtKB-EC"/>
</dbReference>
<proteinExistence type="inferred from homology"/>
<evidence type="ECO:0000256" key="2">
    <source>
        <dbReference type="ARBA" id="ARBA00009152"/>
    </source>
</evidence>
<evidence type="ECO:0000259" key="8">
    <source>
        <dbReference type="Pfam" id="PF02811"/>
    </source>
</evidence>
<keyword evidence="5" id="KW-0378">Hydrolase</keyword>
<comment type="catalytic activity">
    <reaction evidence="7">
        <text>L-histidinol phosphate + H2O = L-histidinol + phosphate</text>
        <dbReference type="Rhea" id="RHEA:14465"/>
        <dbReference type="ChEBI" id="CHEBI:15377"/>
        <dbReference type="ChEBI" id="CHEBI:43474"/>
        <dbReference type="ChEBI" id="CHEBI:57699"/>
        <dbReference type="ChEBI" id="CHEBI:57980"/>
        <dbReference type="EC" id="3.1.3.15"/>
    </reaction>
</comment>
<evidence type="ECO:0000256" key="7">
    <source>
        <dbReference type="ARBA" id="ARBA00049158"/>
    </source>
</evidence>
<dbReference type="InterPro" id="IPR010140">
    <property type="entry name" value="Histidinol_P_phosphatase_HisJ"/>
</dbReference>
<dbReference type="EMBL" id="JBHSQH010000001">
    <property type="protein sequence ID" value="MFC5970760.1"/>
    <property type="molecule type" value="Genomic_DNA"/>
</dbReference>
<comment type="pathway">
    <text evidence="1">Amino-acid biosynthesis; L-histidine biosynthesis; L-histidine from 5-phospho-alpha-D-ribose 1-diphosphate: step 8/9.</text>
</comment>
<name>A0ABD5RJY0_9EURY</name>
<protein>
    <recommendedName>
        <fullName evidence="3">histidinol-phosphatase</fullName>
        <ecNumber evidence="3">3.1.3.15</ecNumber>
    </recommendedName>
</protein>
<evidence type="ECO:0000256" key="1">
    <source>
        <dbReference type="ARBA" id="ARBA00004970"/>
    </source>
</evidence>
<dbReference type="Pfam" id="PF02811">
    <property type="entry name" value="PHP"/>
    <property type="match status" value="1"/>
</dbReference>
<dbReference type="EC" id="3.1.3.15" evidence="3"/>
<dbReference type="SUPFAM" id="SSF89550">
    <property type="entry name" value="PHP domain-like"/>
    <property type="match status" value="1"/>
</dbReference>